<dbReference type="InterPro" id="IPR002524">
    <property type="entry name" value="Cation_efflux"/>
</dbReference>
<evidence type="ECO:0000256" key="8">
    <source>
        <dbReference type="ARBA" id="ARBA00023136"/>
    </source>
</evidence>
<feature type="transmembrane region" description="Helical" evidence="9">
    <location>
        <begin position="82"/>
        <end position="104"/>
    </location>
</feature>
<reference evidence="12 13" key="1">
    <citation type="journal article" date="2013" name="Genome Announc.">
        <title>Genome Sequence of the Pyrene- and Fluoranthene-Degrading Bacterium Cycloclasticus sp. Strain PY97M.</title>
        <authorList>
            <person name="Cui Z."/>
            <person name="Xu G."/>
            <person name="Li Q."/>
            <person name="Gao W."/>
            <person name="Zheng L."/>
        </authorList>
    </citation>
    <scope>NUCLEOTIDE SEQUENCE [LARGE SCALE GENOMIC DNA]</scope>
    <source>
        <strain evidence="12 13">PY97M</strain>
    </source>
</reference>
<dbReference type="InterPro" id="IPR036837">
    <property type="entry name" value="Cation_efflux_CTD_sf"/>
</dbReference>
<organism evidence="12 13">
    <name type="scientific">Cycloclasticus pugetii</name>
    <dbReference type="NCBI Taxonomy" id="34068"/>
    <lineage>
        <taxon>Bacteria</taxon>
        <taxon>Pseudomonadati</taxon>
        <taxon>Pseudomonadota</taxon>
        <taxon>Gammaproteobacteria</taxon>
        <taxon>Thiotrichales</taxon>
        <taxon>Piscirickettsiaceae</taxon>
        <taxon>Cycloclasticus</taxon>
    </lineage>
</organism>
<dbReference type="GO" id="GO:0006826">
    <property type="term" value="P:iron ion transport"/>
    <property type="evidence" value="ECO:0007669"/>
    <property type="project" value="UniProtKB-KW"/>
</dbReference>
<comment type="subcellular location">
    <subcellularLocation>
        <location evidence="1">Membrane</location>
        <topology evidence="1">Multi-pass membrane protein</topology>
    </subcellularLocation>
</comment>
<evidence type="ECO:0000256" key="1">
    <source>
        <dbReference type="ARBA" id="ARBA00004141"/>
    </source>
</evidence>
<evidence type="ECO:0000256" key="5">
    <source>
        <dbReference type="ARBA" id="ARBA00022692"/>
    </source>
</evidence>
<dbReference type="GO" id="GO:0006829">
    <property type="term" value="P:zinc ion transport"/>
    <property type="evidence" value="ECO:0007669"/>
    <property type="project" value="UniProtKB-KW"/>
</dbReference>
<keyword evidence="7 9" id="KW-1133">Transmembrane helix</keyword>
<dbReference type="Proteomes" id="UP000015462">
    <property type="component" value="Unassembled WGS sequence"/>
</dbReference>
<keyword evidence="5 9" id="KW-0812">Transmembrane</keyword>
<evidence type="ECO:0000256" key="7">
    <source>
        <dbReference type="ARBA" id="ARBA00022989"/>
    </source>
</evidence>
<keyword evidence="6" id="KW-0862">Zinc</keyword>
<gene>
    <name evidence="12" type="ORF">L196_05595</name>
</gene>
<dbReference type="InterPro" id="IPR050291">
    <property type="entry name" value="CDF_Transporter"/>
</dbReference>
<dbReference type="GO" id="GO:0016020">
    <property type="term" value="C:membrane"/>
    <property type="evidence" value="ECO:0007669"/>
    <property type="project" value="UniProtKB-SubCell"/>
</dbReference>
<keyword evidence="3" id="KW-0813">Transport</keyword>
<keyword evidence="8 9" id="KW-0472">Membrane</keyword>
<dbReference type="GO" id="GO:0008324">
    <property type="term" value="F:monoatomic cation transmembrane transporter activity"/>
    <property type="evidence" value="ECO:0007669"/>
    <property type="project" value="InterPro"/>
</dbReference>
<dbReference type="NCBIfam" id="TIGR01297">
    <property type="entry name" value="CDF"/>
    <property type="match status" value="1"/>
</dbReference>
<keyword evidence="6" id="KW-0864">Zinc transport</keyword>
<dbReference type="Pfam" id="PF01545">
    <property type="entry name" value="Cation_efflux"/>
    <property type="match status" value="1"/>
</dbReference>
<comment type="caution">
    <text evidence="12">The sequence shown here is derived from an EMBL/GenBank/DDBJ whole genome shotgun (WGS) entry which is preliminary data.</text>
</comment>
<keyword evidence="4" id="KW-0408">Iron</keyword>
<dbReference type="Gene3D" id="3.30.70.1350">
    <property type="entry name" value="Cation efflux protein, cytoplasmic domain"/>
    <property type="match status" value="1"/>
</dbReference>
<evidence type="ECO:0000313" key="13">
    <source>
        <dbReference type="Proteomes" id="UP000015462"/>
    </source>
</evidence>
<evidence type="ECO:0000259" key="11">
    <source>
        <dbReference type="Pfam" id="PF16916"/>
    </source>
</evidence>
<dbReference type="PANTHER" id="PTHR43840:SF15">
    <property type="entry name" value="MITOCHONDRIAL METAL TRANSPORTER 1-RELATED"/>
    <property type="match status" value="1"/>
</dbReference>
<evidence type="ECO:0000313" key="12">
    <source>
        <dbReference type="EMBL" id="EPD13090.1"/>
    </source>
</evidence>
<dbReference type="SUPFAM" id="SSF161111">
    <property type="entry name" value="Cation efflux protein transmembrane domain-like"/>
    <property type="match status" value="1"/>
</dbReference>
<dbReference type="InterPro" id="IPR058533">
    <property type="entry name" value="Cation_efflux_TM"/>
</dbReference>
<dbReference type="Pfam" id="PF16916">
    <property type="entry name" value="ZT_dimer"/>
    <property type="match status" value="1"/>
</dbReference>
<accession>A0AB33Z1J2</accession>
<protein>
    <submittedName>
        <fullName evidence="12">Cation diffusion facilitator family transporter</fullName>
    </submittedName>
</protein>
<keyword evidence="6" id="KW-0406">Ion transport</keyword>
<evidence type="ECO:0000256" key="9">
    <source>
        <dbReference type="SAM" id="Phobius"/>
    </source>
</evidence>
<dbReference type="RefSeq" id="WP_016390255.1">
    <property type="nucleotide sequence ID" value="NZ_KE646807.1"/>
</dbReference>
<comment type="similarity">
    <text evidence="2">Belongs to the cation diffusion facilitator (CDF) transporter (TC 2.A.4) family. FieF subfamily.</text>
</comment>
<sequence length="378" mass="41450">MSQLMTETMAKKNITVIGGLANLVLSVFKIGCGWFAQSHALVADGFHSLSDLLTDGLVYYASHHAGQEADEKHPYGHARFETLATVILGALLVATAGGIIWNAIAGFFNDDVLLHGWLVITIVMISVLSNEVMYQLTMKIARDTKSELMKANAWHHRSDAISSLVVLIGVGLDMAGFQYFDSIAAIIVGLMVAKVGVDLALNASKELVDTALDEEVVEKIKQIILDASGTRELHFLRTRKMGDTALVDVHILVDPKISVSEGHLISERVRLSLIKGVENIGEVTVHIDPEDDEIYSPSVDLPLRHRLIGQLNESWEGIAEKDGVSNVTLHYLDGKVEVEIELPLEVINNISEARDVSEKFKKKTLTLPEVTDVKVLFV</sequence>
<evidence type="ECO:0000256" key="4">
    <source>
        <dbReference type="ARBA" id="ARBA00022496"/>
    </source>
</evidence>
<dbReference type="SUPFAM" id="SSF160240">
    <property type="entry name" value="Cation efflux protein cytoplasmic domain-like"/>
    <property type="match status" value="1"/>
</dbReference>
<dbReference type="EMBL" id="ASHL01000004">
    <property type="protein sequence ID" value="EPD13090.1"/>
    <property type="molecule type" value="Genomic_DNA"/>
</dbReference>
<dbReference type="FunFam" id="1.20.1510.10:FF:000006">
    <property type="entry name" value="Divalent cation efflux transporter"/>
    <property type="match status" value="1"/>
</dbReference>
<evidence type="ECO:0000256" key="2">
    <source>
        <dbReference type="ARBA" id="ARBA00010212"/>
    </source>
</evidence>
<name>A0AB33Z1J2_9GAMM</name>
<feature type="domain" description="Cation efflux protein transmembrane" evidence="10">
    <location>
        <begin position="17"/>
        <end position="208"/>
    </location>
</feature>
<keyword evidence="13" id="KW-1185">Reference proteome</keyword>
<dbReference type="PANTHER" id="PTHR43840">
    <property type="entry name" value="MITOCHONDRIAL METAL TRANSPORTER 1-RELATED"/>
    <property type="match status" value="1"/>
</dbReference>
<keyword evidence="4" id="KW-0410">Iron transport</keyword>
<proteinExistence type="inferred from homology"/>
<dbReference type="InterPro" id="IPR027469">
    <property type="entry name" value="Cation_efflux_TMD_sf"/>
</dbReference>
<dbReference type="InterPro" id="IPR027470">
    <property type="entry name" value="Cation_efflux_CTD"/>
</dbReference>
<feature type="transmembrane region" description="Helical" evidence="9">
    <location>
        <begin position="116"/>
        <end position="137"/>
    </location>
</feature>
<evidence type="ECO:0000256" key="3">
    <source>
        <dbReference type="ARBA" id="ARBA00022448"/>
    </source>
</evidence>
<feature type="domain" description="Cation efflux protein cytoplasmic" evidence="11">
    <location>
        <begin position="212"/>
        <end position="290"/>
    </location>
</feature>
<evidence type="ECO:0000256" key="6">
    <source>
        <dbReference type="ARBA" id="ARBA00022906"/>
    </source>
</evidence>
<dbReference type="Gene3D" id="1.20.1510.10">
    <property type="entry name" value="Cation efflux protein transmembrane domain"/>
    <property type="match status" value="1"/>
</dbReference>
<evidence type="ECO:0000259" key="10">
    <source>
        <dbReference type="Pfam" id="PF01545"/>
    </source>
</evidence>
<dbReference type="AlphaFoldDB" id="A0AB33Z1J2"/>